<keyword evidence="3 9" id="KW-0238">DNA-binding</keyword>
<dbReference type="InterPro" id="IPR036390">
    <property type="entry name" value="WH_DNA-bd_sf"/>
</dbReference>
<dbReference type="PANTHER" id="PTHR30537">
    <property type="entry name" value="HTH-TYPE TRANSCRIPTIONAL REGULATOR"/>
    <property type="match status" value="1"/>
</dbReference>
<feature type="domain" description="HTH lysR-type" evidence="8">
    <location>
        <begin position="26"/>
        <end position="83"/>
    </location>
</feature>
<dbReference type="GO" id="GO:0006351">
    <property type="term" value="P:DNA-templated transcription"/>
    <property type="evidence" value="ECO:0007669"/>
    <property type="project" value="TreeGrafter"/>
</dbReference>
<evidence type="ECO:0000256" key="4">
    <source>
        <dbReference type="ARBA" id="ARBA00023163"/>
    </source>
</evidence>
<dbReference type="EMBL" id="JACIHI010000010">
    <property type="protein sequence ID" value="MBB4441006.1"/>
    <property type="molecule type" value="Genomic_DNA"/>
</dbReference>
<dbReference type="InterPro" id="IPR005119">
    <property type="entry name" value="LysR_subst-bd"/>
</dbReference>
<proteinExistence type="inferred from homology"/>
<evidence type="ECO:0000259" key="8">
    <source>
        <dbReference type="PROSITE" id="PS50931"/>
    </source>
</evidence>
<comment type="caution">
    <text evidence="9">The sequence shown here is derived from an EMBL/GenBank/DDBJ whole genome shotgun (WGS) entry which is preliminary data.</text>
</comment>
<dbReference type="SUPFAM" id="SSF46785">
    <property type="entry name" value="Winged helix' DNA-binding domain"/>
    <property type="match status" value="1"/>
</dbReference>
<name>A0A7W6XWS8_9HYPH</name>
<dbReference type="PANTHER" id="PTHR30537:SF1">
    <property type="entry name" value="HTH-TYPE TRANSCRIPTIONAL REGULATOR PGRR"/>
    <property type="match status" value="1"/>
</dbReference>
<dbReference type="CDD" id="cd08474">
    <property type="entry name" value="PBP2_CrgA_like_5"/>
    <property type="match status" value="1"/>
</dbReference>
<evidence type="ECO:0000256" key="2">
    <source>
        <dbReference type="ARBA" id="ARBA00023015"/>
    </source>
</evidence>
<dbReference type="Pfam" id="PF00126">
    <property type="entry name" value="HTH_1"/>
    <property type="match status" value="1"/>
</dbReference>
<evidence type="ECO:0000313" key="10">
    <source>
        <dbReference type="Proteomes" id="UP000533724"/>
    </source>
</evidence>
<dbReference type="GO" id="GO:0003700">
    <property type="term" value="F:DNA-binding transcription factor activity"/>
    <property type="evidence" value="ECO:0007669"/>
    <property type="project" value="InterPro"/>
</dbReference>
<sequence>MTSNHCADKTSKSTQLDKVSFAMDQFRLDSLDVFAAIVRCGGFRAAALERGVSSSALSQTINALEEALGIRLLNRTTRSVAPTEAGQRLLQRLGPALTDIRLAVDDLNQLKENPSGTLRINAPGPAIDHLLCPAMFTFMDTYPDIRVELISDAAVIDIVEQGFDAGVRFGKQLAQDMIAVPLGPSLRYAIVASPNYIAKHGLPLTPNDLAGHNCIRRRFPGGTLVSWQFEKGGDALEVLPEGRLTVSSAHNELQAAVAGCGLAHIFEDYARPDLTNGRLTEVLKDWSPLLPSWYLYYPSKRHSSAAMRELVSFLRSYDWKVSQMPAYLNGHDQPNKPT</sequence>
<organism evidence="9 10">
    <name type="scientific">Rhizobium esperanzae</name>
    <dbReference type="NCBI Taxonomy" id="1967781"/>
    <lineage>
        <taxon>Bacteria</taxon>
        <taxon>Pseudomonadati</taxon>
        <taxon>Pseudomonadota</taxon>
        <taxon>Alphaproteobacteria</taxon>
        <taxon>Hyphomicrobiales</taxon>
        <taxon>Rhizobiaceae</taxon>
        <taxon>Rhizobium/Agrobacterium group</taxon>
        <taxon>Rhizobium</taxon>
    </lineage>
</organism>
<dbReference type="InterPro" id="IPR058163">
    <property type="entry name" value="LysR-type_TF_proteobact-type"/>
</dbReference>
<reference evidence="9 10" key="1">
    <citation type="submission" date="2020-08" db="EMBL/GenBank/DDBJ databases">
        <title>Genomic Encyclopedia of Type Strains, Phase IV (KMG-V): Genome sequencing to study the core and pangenomes of soil and plant-associated prokaryotes.</title>
        <authorList>
            <person name="Whitman W."/>
        </authorList>
    </citation>
    <scope>NUCLEOTIDE SEQUENCE [LARGE SCALE GENOMIC DNA]</scope>
    <source>
        <strain evidence="9 10">SEMIA 414</strain>
    </source>
</reference>
<evidence type="ECO:0000256" key="5">
    <source>
        <dbReference type="ARBA" id="ARBA00054626"/>
    </source>
</evidence>
<dbReference type="Gene3D" id="1.10.10.10">
    <property type="entry name" value="Winged helix-like DNA-binding domain superfamily/Winged helix DNA-binding domain"/>
    <property type="match status" value="1"/>
</dbReference>
<dbReference type="FunFam" id="1.10.10.10:FF:000001">
    <property type="entry name" value="LysR family transcriptional regulator"/>
    <property type="match status" value="1"/>
</dbReference>
<dbReference type="AlphaFoldDB" id="A0A7W6XWS8"/>
<keyword evidence="4" id="KW-0804">Transcription</keyword>
<accession>A0A7W6XWS8</accession>
<dbReference type="Gene3D" id="3.40.190.290">
    <property type="match status" value="1"/>
</dbReference>
<evidence type="ECO:0000256" key="1">
    <source>
        <dbReference type="ARBA" id="ARBA00009437"/>
    </source>
</evidence>
<protein>
    <recommendedName>
        <fullName evidence="6">HTH-type transcriptional regulator TtuA</fullName>
    </recommendedName>
    <alternativeName>
        <fullName evidence="7">Tartrate utilization transcriptional regulator</fullName>
    </alternativeName>
</protein>
<dbReference type="GO" id="GO:0043565">
    <property type="term" value="F:sequence-specific DNA binding"/>
    <property type="evidence" value="ECO:0007669"/>
    <property type="project" value="TreeGrafter"/>
</dbReference>
<evidence type="ECO:0000256" key="3">
    <source>
        <dbReference type="ARBA" id="ARBA00023125"/>
    </source>
</evidence>
<dbReference type="SUPFAM" id="SSF53850">
    <property type="entry name" value="Periplasmic binding protein-like II"/>
    <property type="match status" value="1"/>
</dbReference>
<comment type="similarity">
    <text evidence="1">Belongs to the LysR transcriptional regulatory family.</text>
</comment>
<dbReference type="InterPro" id="IPR036388">
    <property type="entry name" value="WH-like_DNA-bd_sf"/>
</dbReference>
<dbReference type="RefSeq" id="WP_184500567.1">
    <property type="nucleotide sequence ID" value="NZ_JACIHI010000010.1"/>
</dbReference>
<dbReference type="InterPro" id="IPR000847">
    <property type="entry name" value="LysR_HTH_N"/>
</dbReference>
<evidence type="ECO:0000256" key="7">
    <source>
        <dbReference type="ARBA" id="ARBA00083243"/>
    </source>
</evidence>
<dbReference type="PROSITE" id="PS50931">
    <property type="entry name" value="HTH_LYSR"/>
    <property type="match status" value="1"/>
</dbReference>
<evidence type="ECO:0000313" key="9">
    <source>
        <dbReference type="EMBL" id="MBB4441006.1"/>
    </source>
</evidence>
<dbReference type="Proteomes" id="UP000533724">
    <property type="component" value="Unassembled WGS sequence"/>
</dbReference>
<comment type="function">
    <text evidence="5">Transcriptional regulator of the ttuABCDE tartrate utilization operon.</text>
</comment>
<evidence type="ECO:0000256" key="6">
    <source>
        <dbReference type="ARBA" id="ARBA00067332"/>
    </source>
</evidence>
<gene>
    <name evidence="9" type="ORF">GGE15_004285</name>
</gene>
<keyword evidence="2" id="KW-0805">Transcription regulation</keyword>
<dbReference type="Pfam" id="PF03466">
    <property type="entry name" value="LysR_substrate"/>
    <property type="match status" value="1"/>
</dbReference>